<dbReference type="Proteomes" id="UP000053411">
    <property type="component" value="Unassembled WGS sequence"/>
</dbReference>
<feature type="region of interest" description="Disordered" evidence="1">
    <location>
        <begin position="27"/>
        <end position="60"/>
    </location>
</feature>
<evidence type="ECO:0000256" key="1">
    <source>
        <dbReference type="SAM" id="MobiDB-lite"/>
    </source>
</evidence>
<proteinExistence type="predicted"/>
<organism evidence="2 3">
    <name type="scientific">Fonsecaea multimorphosa CBS 102226</name>
    <dbReference type="NCBI Taxonomy" id="1442371"/>
    <lineage>
        <taxon>Eukaryota</taxon>
        <taxon>Fungi</taxon>
        <taxon>Dikarya</taxon>
        <taxon>Ascomycota</taxon>
        <taxon>Pezizomycotina</taxon>
        <taxon>Eurotiomycetes</taxon>
        <taxon>Chaetothyriomycetidae</taxon>
        <taxon>Chaetothyriales</taxon>
        <taxon>Herpotrichiellaceae</taxon>
        <taxon>Fonsecaea</taxon>
    </lineage>
</organism>
<gene>
    <name evidence="2" type="ORF">Z520_00103</name>
</gene>
<sequence length="341" mass="38469">MSNSWGEPTWSADERVRRFNQEVTFSGYESSINGDEVEESGPRGRIPQYPFSQPKRQRTSATVSLARTSSLASSNMSPPSSSAPVRVKSEAAVLALEQLQTKPPEERVKVYVGKNNTAMEVGLKDLDKSPVLKSLISKLGTPGPYIMHPELMSVDAAHFHSIREFLLTNEYMPALVNNPHGENILPKQLDNCATPEHYRNEALRAGTLYVIAERLRMSTLQELVFRKITQAQFHPYGAKCLLDLAMVIFSRPEPTELNRNENLKQAEGDSENEATDPLENWLVESLKDQFQTMMINHARQFFRVSNHGACRKREFGPRILRSKVEDWDALGPDVVAIEDDE</sequence>
<dbReference type="VEuPathDB" id="FungiDB:Z520_00103"/>
<name>A0A0D2J233_9EURO</name>
<evidence type="ECO:0008006" key="4">
    <source>
        <dbReference type="Google" id="ProtNLM"/>
    </source>
</evidence>
<dbReference type="OrthoDB" id="5315417at2759"/>
<evidence type="ECO:0000313" key="2">
    <source>
        <dbReference type="EMBL" id="KIY03412.1"/>
    </source>
</evidence>
<dbReference type="EMBL" id="KN848062">
    <property type="protein sequence ID" value="KIY03412.1"/>
    <property type="molecule type" value="Genomic_DNA"/>
</dbReference>
<keyword evidence="3" id="KW-1185">Reference proteome</keyword>
<accession>A0A0D2J233</accession>
<dbReference type="GeneID" id="27705849"/>
<reference evidence="2 3" key="1">
    <citation type="submission" date="2015-01" db="EMBL/GenBank/DDBJ databases">
        <title>The Genome Sequence of Fonsecaea multimorphosa CBS 102226.</title>
        <authorList>
            <consortium name="The Broad Institute Genomics Platform"/>
            <person name="Cuomo C."/>
            <person name="de Hoog S."/>
            <person name="Gorbushina A."/>
            <person name="Stielow B."/>
            <person name="Teixiera M."/>
            <person name="Abouelleil A."/>
            <person name="Chapman S.B."/>
            <person name="Priest M."/>
            <person name="Young S.K."/>
            <person name="Wortman J."/>
            <person name="Nusbaum C."/>
            <person name="Birren B."/>
        </authorList>
    </citation>
    <scope>NUCLEOTIDE SEQUENCE [LARGE SCALE GENOMIC DNA]</scope>
    <source>
        <strain evidence="2 3">CBS 102226</strain>
    </source>
</reference>
<dbReference type="RefSeq" id="XP_016637534.1">
    <property type="nucleotide sequence ID" value="XM_016770624.1"/>
</dbReference>
<evidence type="ECO:0000313" key="3">
    <source>
        <dbReference type="Proteomes" id="UP000053411"/>
    </source>
</evidence>
<protein>
    <recommendedName>
        <fullName evidence="4">BTB domain-containing protein</fullName>
    </recommendedName>
</protein>
<dbReference type="AlphaFoldDB" id="A0A0D2J233"/>